<evidence type="ECO:0000256" key="11">
    <source>
        <dbReference type="RuleBase" id="RU003591"/>
    </source>
</evidence>
<keyword evidence="6 11" id="KW-0808">Transferase</keyword>
<comment type="cofactor">
    <cofactor evidence="11">
        <name>thiamine diphosphate</name>
        <dbReference type="ChEBI" id="CHEBI:58937"/>
    </cofactor>
    <text evidence="11">Binds 1 thiamine pyrophosphate per subunit.</text>
</comment>
<dbReference type="InterPro" id="IPR012000">
    <property type="entry name" value="Thiamin_PyroP_enz_cen_dom"/>
</dbReference>
<evidence type="ECO:0000256" key="6">
    <source>
        <dbReference type="ARBA" id="ARBA00022679"/>
    </source>
</evidence>
<dbReference type="PANTHER" id="PTHR18968:SF13">
    <property type="entry name" value="ACETOLACTATE SYNTHASE CATALYTIC SUBUNIT, MITOCHONDRIAL"/>
    <property type="match status" value="1"/>
</dbReference>
<dbReference type="InterPro" id="IPR029061">
    <property type="entry name" value="THDP-binding"/>
</dbReference>
<dbReference type="PROSITE" id="PS00187">
    <property type="entry name" value="TPP_ENZYMES"/>
    <property type="match status" value="1"/>
</dbReference>
<feature type="domain" description="Thiamine pyrophosphate enzyme central" evidence="12">
    <location>
        <begin position="192"/>
        <end position="327"/>
    </location>
</feature>
<dbReference type="Gene3D" id="3.40.50.1220">
    <property type="entry name" value="TPP-binding domain"/>
    <property type="match status" value="1"/>
</dbReference>
<dbReference type="GO" id="GO:0003984">
    <property type="term" value="F:acetolactate synthase activity"/>
    <property type="evidence" value="ECO:0007669"/>
    <property type="project" value="UniProtKB-EC"/>
</dbReference>
<dbReference type="PANTHER" id="PTHR18968">
    <property type="entry name" value="THIAMINE PYROPHOSPHATE ENZYMES"/>
    <property type="match status" value="1"/>
</dbReference>
<evidence type="ECO:0000259" key="12">
    <source>
        <dbReference type="Pfam" id="PF00205"/>
    </source>
</evidence>
<evidence type="ECO:0000256" key="10">
    <source>
        <dbReference type="ARBA" id="ARBA00023304"/>
    </source>
</evidence>
<feature type="domain" description="Thiamine pyrophosphate enzyme N-terminal TPP-binding" evidence="14">
    <location>
        <begin position="1"/>
        <end position="116"/>
    </location>
</feature>
<evidence type="ECO:0000259" key="13">
    <source>
        <dbReference type="Pfam" id="PF02775"/>
    </source>
</evidence>
<dbReference type="Proteomes" id="UP001461341">
    <property type="component" value="Chromosome"/>
</dbReference>
<name>A0ABZ2YDV2_9BACT</name>
<dbReference type="Pfam" id="PF02775">
    <property type="entry name" value="TPP_enzyme_C"/>
    <property type="match status" value="1"/>
</dbReference>
<comment type="catalytic activity">
    <reaction evidence="11">
        <text>2 pyruvate + H(+) = (2S)-2-acetolactate + CO2</text>
        <dbReference type="Rhea" id="RHEA:25249"/>
        <dbReference type="ChEBI" id="CHEBI:15361"/>
        <dbReference type="ChEBI" id="CHEBI:15378"/>
        <dbReference type="ChEBI" id="CHEBI:16526"/>
        <dbReference type="ChEBI" id="CHEBI:58476"/>
        <dbReference type="EC" id="2.2.1.6"/>
    </reaction>
</comment>
<evidence type="ECO:0000256" key="8">
    <source>
        <dbReference type="ARBA" id="ARBA00022842"/>
    </source>
</evidence>
<evidence type="ECO:0000256" key="7">
    <source>
        <dbReference type="ARBA" id="ARBA00022723"/>
    </source>
</evidence>
<evidence type="ECO:0000256" key="9">
    <source>
        <dbReference type="ARBA" id="ARBA00023052"/>
    </source>
</evidence>
<dbReference type="SUPFAM" id="SSF52467">
    <property type="entry name" value="DHS-like NAD/FAD-binding domain"/>
    <property type="match status" value="1"/>
</dbReference>
<evidence type="ECO:0000256" key="5">
    <source>
        <dbReference type="ARBA" id="ARBA00022605"/>
    </source>
</evidence>
<gene>
    <name evidence="15" type="primary">ilvB</name>
    <name evidence="15" type="ORF">QBE54_10010</name>
</gene>
<comment type="similarity">
    <text evidence="3 11">Belongs to the TPP enzyme family.</text>
</comment>
<sequence>MKGAKMLIELLKREGVEVIFGYPGGAVIDIYDVLFDTPEIKHVLVRHEQGAAHAADGYARTTGKVGVCIATSGPGATNLTTGLATAYMDSVPVVAITGQVPTKLIGKDAFQEADVTGITMPITKHNFLVTHIEELPIIVREAFHIASTGRPGPVLIDLPKDVQQQEAEFTFPEKVEIPGYRPTYQGHINQINLAAQAIEKAQKPLLYIGGGVIAAGASGALRELAEKTEIPVTHTLMGKGAFPEHHRLSLGMLGMHGTYWANKAIMNCDLLIAVGARFDDRVTGNLKTFARNTETIIHIDIDPAEIGKNVKTHIPIVGDARLVLEELLKRVESKKHPEWIQEIEGWKKEYQPPRKESAKLLPHTVVEKVYQATKGKAIVVTDVGQHQMWAAQIYLLDEPRCWASSGGLGTMGYGLPAAVGAQIGNPDKLVVLFSGDGSIMMKIQELVTACNYCLPIKIFVLNNSYLGMVRQWQGCFYKGRYSCTQLKNPDLAQLARAFGAEGISVKNEAELEEAINKALSIEDRPVLVDCHIEEEENVYPFVPPGKSLDEMILWEPGKEG</sequence>
<dbReference type="InterPro" id="IPR045229">
    <property type="entry name" value="TPP_enz"/>
</dbReference>
<dbReference type="CDD" id="cd07035">
    <property type="entry name" value="TPP_PYR_POX_like"/>
    <property type="match status" value="1"/>
</dbReference>
<dbReference type="NCBIfam" id="TIGR00118">
    <property type="entry name" value="acolac_lg"/>
    <property type="match status" value="1"/>
</dbReference>
<dbReference type="RefSeq" id="WP_369018055.1">
    <property type="nucleotide sequence ID" value="NZ_CP121689.1"/>
</dbReference>
<dbReference type="Pfam" id="PF00205">
    <property type="entry name" value="TPP_enzyme_M"/>
    <property type="match status" value="1"/>
</dbReference>
<comment type="pathway">
    <text evidence="2 11">Amino-acid biosynthesis; L-valine biosynthesis; L-valine from pyruvate: step 1/4.</text>
</comment>
<feature type="domain" description="Thiamine pyrophosphate enzyme TPP-binding" evidence="13">
    <location>
        <begin position="382"/>
        <end position="530"/>
    </location>
</feature>
<evidence type="ECO:0000256" key="4">
    <source>
        <dbReference type="ARBA" id="ARBA00013145"/>
    </source>
</evidence>
<dbReference type="InterPro" id="IPR011766">
    <property type="entry name" value="TPP_enzyme_TPP-bd"/>
</dbReference>
<keyword evidence="9 11" id="KW-0786">Thiamine pyrophosphate</keyword>
<dbReference type="EC" id="2.2.1.6" evidence="4 11"/>
<keyword evidence="10 11" id="KW-0100">Branched-chain amino acid biosynthesis</keyword>
<dbReference type="InterPro" id="IPR039368">
    <property type="entry name" value="AHAS_TPP"/>
</dbReference>
<dbReference type="InterPro" id="IPR029035">
    <property type="entry name" value="DHS-like_NAD/FAD-binding_dom"/>
</dbReference>
<evidence type="ECO:0000256" key="3">
    <source>
        <dbReference type="ARBA" id="ARBA00007812"/>
    </source>
</evidence>
<dbReference type="Gene3D" id="3.40.50.970">
    <property type="match status" value="2"/>
</dbReference>
<evidence type="ECO:0000256" key="2">
    <source>
        <dbReference type="ARBA" id="ARBA00005025"/>
    </source>
</evidence>
<dbReference type="InterPro" id="IPR012001">
    <property type="entry name" value="Thiamin_PyroP_enz_TPP-bd_dom"/>
</dbReference>
<reference evidence="15 16" key="1">
    <citation type="submission" date="2023-03" db="EMBL/GenBank/DDBJ databases">
        <title>Novel Species.</title>
        <authorList>
            <person name="Ma S."/>
        </authorList>
    </citation>
    <scope>NUCLEOTIDE SEQUENCE [LARGE SCALE GENOMIC DNA]</scope>
    <source>
        <strain evidence="15 16">B11</strain>
    </source>
</reference>
<dbReference type="Pfam" id="PF02776">
    <property type="entry name" value="TPP_enzyme_N"/>
    <property type="match status" value="1"/>
</dbReference>
<keyword evidence="16" id="KW-1185">Reference proteome</keyword>
<dbReference type="SUPFAM" id="SSF52518">
    <property type="entry name" value="Thiamin diphosphate-binding fold (THDP-binding)"/>
    <property type="match status" value="2"/>
</dbReference>
<dbReference type="CDD" id="cd02015">
    <property type="entry name" value="TPP_AHAS"/>
    <property type="match status" value="1"/>
</dbReference>
<evidence type="ECO:0000313" key="16">
    <source>
        <dbReference type="Proteomes" id="UP001461341"/>
    </source>
</evidence>
<evidence type="ECO:0000259" key="14">
    <source>
        <dbReference type="Pfam" id="PF02776"/>
    </source>
</evidence>
<keyword evidence="8 11" id="KW-0460">Magnesium</keyword>
<protein>
    <recommendedName>
        <fullName evidence="4 11">Acetolactate synthase</fullName>
        <ecNumber evidence="4 11">2.2.1.6</ecNumber>
    </recommendedName>
</protein>
<evidence type="ECO:0000256" key="1">
    <source>
        <dbReference type="ARBA" id="ARBA00004974"/>
    </source>
</evidence>
<keyword evidence="5 11" id="KW-0028">Amino-acid biosynthesis</keyword>
<dbReference type="EMBL" id="CP121689">
    <property type="protein sequence ID" value="WZL75903.1"/>
    <property type="molecule type" value="Genomic_DNA"/>
</dbReference>
<organism evidence="15 16">
    <name type="scientific">Thermatribacter velox</name>
    <dbReference type="NCBI Taxonomy" id="3039681"/>
    <lineage>
        <taxon>Bacteria</taxon>
        <taxon>Pseudomonadati</taxon>
        <taxon>Atribacterota</taxon>
        <taxon>Atribacteria</taxon>
        <taxon>Atribacterales</taxon>
        <taxon>Thermatribacteraceae</taxon>
        <taxon>Thermatribacter</taxon>
    </lineage>
</organism>
<proteinExistence type="inferred from homology"/>
<evidence type="ECO:0000313" key="15">
    <source>
        <dbReference type="EMBL" id="WZL75903.1"/>
    </source>
</evidence>
<accession>A0ABZ2YDV2</accession>
<keyword evidence="7 11" id="KW-0479">Metal-binding</keyword>
<dbReference type="InterPro" id="IPR012846">
    <property type="entry name" value="Acetolactate_synth_lsu"/>
</dbReference>
<dbReference type="InterPro" id="IPR000399">
    <property type="entry name" value="TPP-bd_CS"/>
</dbReference>
<comment type="pathway">
    <text evidence="1 11">Amino-acid biosynthesis; L-isoleucine biosynthesis; L-isoleucine from 2-oxobutanoate: step 1/4.</text>
</comment>
<comment type="cofactor">
    <cofactor evidence="11">
        <name>Mg(2+)</name>
        <dbReference type="ChEBI" id="CHEBI:18420"/>
    </cofactor>
    <text evidence="11">Binds 1 Mg(2+) ion per subunit.</text>
</comment>